<feature type="region of interest" description="Disordered" evidence="1">
    <location>
        <begin position="402"/>
        <end position="428"/>
    </location>
</feature>
<organism evidence="2 3">
    <name type="scientific">Paraburkholderia graminis (strain ATCC 700544 / DSM 17151 / LMG 18924 / NCIMB 13744 / C4D1M)</name>
    <dbReference type="NCBI Taxonomy" id="396598"/>
    <lineage>
        <taxon>Bacteria</taxon>
        <taxon>Pseudomonadati</taxon>
        <taxon>Pseudomonadota</taxon>
        <taxon>Betaproteobacteria</taxon>
        <taxon>Burkholderiales</taxon>
        <taxon>Burkholderiaceae</taxon>
        <taxon>Paraburkholderia</taxon>
    </lineage>
</organism>
<dbReference type="Proteomes" id="UP000005045">
    <property type="component" value="Unassembled WGS sequence"/>
</dbReference>
<evidence type="ECO:0000313" key="2">
    <source>
        <dbReference type="EMBL" id="EDT07166.1"/>
    </source>
</evidence>
<accession>B1G9Q7</accession>
<evidence type="ECO:0000313" key="3">
    <source>
        <dbReference type="Proteomes" id="UP000005045"/>
    </source>
</evidence>
<dbReference type="EMBL" id="ABLD01000033">
    <property type="protein sequence ID" value="EDT07166.1"/>
    <property type="molecule type" value="Genomic_DNA"/>
</dbReference>
<gene>
    <name evidence="2" type="ORF">BgramDRAFT_6103</name>
</gene>
<reference evidence="2 3" key="1">
    <citation type="submission" date="2008-03" db="EMBL/GenBank/DDBJ databases">
        <title>Sequencing of the draft genome and assembly of Burkholderia graminis C4D1M.</title>
        <authorList>
            <consortium name="US DOE Joint Genome Institute (JGI-PGF)"/>
            <person name="Copeland A."/>
            <person name="Lucas S."/>
            <person name="Lapidus A."/>
            <person name="Glavina del Rio T."/>
            <person name="Dalin E."/>
            <person name="Tice H."/>
            <person name="Bruce D."/>
            <person name="Goodwin L."/>
            <person name="Pitluck S."/>
            <person name="Larimer F."/>
            <person name="Land M.L."/>
            <person name="Hauser L."/>
            <person name="Tiedje J."/>
            <person name="Richardson P."/>
        </authorList>
    </citation>
    <scope>NUCLEOTIDE SEQUENCE [LARGE SCALE GENOMIC DNA]</scope>
    <source>
        <strain evidence="3">ATCC 700544 / DSM 17151 / LMG 18924 / NCIMB 13744 / C4D1M</strain>
    </source>
</reference>
<feature type="compositionally biased region" description="Basic and acidic residues" evidence="1">
    <location>
        <begin position="402"/>
        <end position="412"/>
    </location>
</feature>
<sequence length="428" mass="50059">MLGPREHTQEATEHPMKQVLRILRRQIRNGRLLADDERKLGNQVHHHLAIRRERLHQLFAPGLDLRVAFAEQIAQEPLECLRKGGVRNVSLVLIELAGSKQPARRHQHFVQLVDDRRFADAGIARNQHEFGRAARDDSLERVDEVPDLRLAPIKFFGNQQTVRCIVQAERKRRNRMIRAPRRNARTKIRFDARRGLIAVFRGLGQQFQHDALDRLGNAPRPLAWRRRPARDMTMDPFHRVGCRERQRTRKHFVQNDAERIEIAAGVDRAIHSPRLLRRHVCKGARHDFRRYGRLMLLRQLRSDAKAGKTHAIVAIDQHMRRLDVFMYETALMNAADHLCEVDGDTQHTRQFERTAQDAPQRLAAVVVENQHGRLAARVERERMRRPACIEERRQTVLMHEARDTARSRPRGDQRKHRHGMTGFPRPIQ</sequence>
<name>B1G9Q7_PARG4</name>
<proteinExistence type="predicted"/>
<keyword evidence="3" id="KW-1185">Reference proteome</keyword>
<dbReference type="AlphaFoldDB" id="B1G9Q7"/>
<comment type="caution">
    <text evidence="2">The sequence shown here is derived from an EMBL/GenBank/DDBJ whole genome shotgun (WGS) entry which is preliminary data.</text>
</comment>
<evidence type="ECO:0000256" key="1">
    <source>
        <dbReference type="SAM" id="MobiDB-lite"/>
    </source>
</evidence>
<protein>
    <submittedName>
        <fullName evidence="2">Uncharacterized protein</fullName>
    </submittedName>
</protein>